<dbReference type="GO" id="GO:0003677">
    <property type="term" value="F:DNA binding"/>
    <property type="evidence" value="ECO:0007669"/>
    <property type="project" value="InterPro"/>
</dbReference>
<feature type="domain" description="HTH cro/C1-type" evidence="2">
    <location>
        <begin position="38"/>
        <end position="96"/>
    </location>
</feature>
<evidence type="ECO:0000259" key="2">
    <source>
        <dbReference type="PROSITE" id="PS50943"/>
    </source>
</evidence>
<dbReference type="InterPro" id="IPR043917">
    <property type="entry name" value="DUF5753"/>
</dbReference>
<dbReference type="Gene3D" id="1.10.260.40">
    <property type="entry name" value="lambda repressor-like DNA-binding domains"/>
    <property type="match status" value="1"/>
</dbReference>
<comment type="caution">
    <text evidence="3">The sequence shown here is derived from an EMBL/GenBank/DDBJ whole genome shotgun (WGS) entry which is preliminary data.</text>
</comment>
<dbReference type="InterPro" id="IPR010982">
    <property type="entry name" value="Lambda_DNA-bd_dom_sf"/>
</dbReference>
<evidence type="ECO:0000256" key="1">
    <source>
        <dbReference type="SAM" id="MobiDB-lite"/>
    </source>
</evidence>
<dbReference type="CDD" id="cd00093">
    <property type="entry name" value="HTH_XRE"/>
    <property type="match status" value="1"/>
</dbReference>
<evidence type="ECO:0000313" key="4">
    <source>
        <dbReference type="Proteomes" id="UP000634660"/>
    </source>
</evidence>
<reference evidence="3" key="1">
    <citation type="journal article" date="2014" name="Int. J. Syst. Evol. Microbiol.">
        <title>Complete genome sequence of Corynebacterium casei LMG S-19264T (=DSM 44701T), isolated from a smear-ripened cheese.</title>
        <authorList>
            <consortium name="US DOE Joint Genome Institute (JGI-PGF)"/>
            <person name="Walter F."/>
            <person name="Albersmeier A."/>
            <person name="Kalinowski J."/>
            <person name="Ruckert C."/>
        </authorList>
    </citation>
    <scope>NUCLEOTIDE SEQUENCE</scope>
    <source>
        <strain evidence="3">JCM 4834</strain>
    </source>
</reference>
<proteinExistence type="predicted"/>
<dbReference type="RefSeq" id="WP_306419976.1">
    <property type="nucleotide sequence ID" value="NZ_BMVX01000050.1"/>
</dbReference>
<dbReference type="EMBL" id="BMVX01000050">
    <property type="protein sequence ID" value="GGZ98965.1"/>
    <property type="molecule type" value="Genomic_DNA"/>
</dbReference>
<sequence length="321" mass="35130">MGARPRPFEIVGGSGLGRTSEPAPSAPPILRNLLGAALQRHRTAAGLTQPQVVERGGISSASKLCRIENGATNVRFDEKDIVKLLNLYGVPDGEERESVIARVHQILAVGKPRLPGSKGMAAAFNELRYVEAVASKIVTFEANHVPGLLQTTAYMNAVFAVPDLGRETAGHSSRVELRREVRTQRQQILEGSSAPEFTAIIDEAALRRPIGGRAVMLEQLRRIYGRCERGGNVHVRVFPTEAWAHCPPLTTAMTLLKLSEPEGPPEMVYVEATNISAMWVEDQVRLIEHKASLEGVFKYSLTKANTMRFLQARIDELAEPG</sequence>
<gene>
    <name evidence="3" type="ORF">GCM10010371_68140</name>
</gene>
<feature type="region of interest" description="Disordered" evidence="1">
    <location>
        <begin position="1"/>
        <end position="25"/>
    </location>
</feature>
<dbReference type="InterPro" id="IPR001387">
    <property type="entry name" value="Cro/C1-type_HTH"/>
</dbReference>
<accession>A0A918RJ19</accession>
<dbReference type="SUPFAM" id="SSF47413">
    <property type="entry name" value="lambda repressor-like DNA-binding domains"/>
    <property type="match status" value="1"/>
</dbReference>
<dbReference type="Pfam" id="PF13560">
    <property type="entry name" value="HTH_31"/>
    <property type="match status" value="1"/>
</dbReference>
<dbReference type="Proteomes" id="UP000634660">
    <property type="component" value="Unassembled WGS sequence"/>
</dbReference>
<organism evidence="3 4">
    <name type="scientific">Streptomyces subrutilus</name>
    <dbReference type="NCBI Taxonomy" id="36818"/>
    <lineage>
        <taxon>Bacteria</taxon>
        <taxon>Bacillati</taxon>
        <taxon>Actinomycetota</taxon>
        <taxon>Actinomycetes</taxon>
        <taxon>Kitasatosporales</taxon>
        <taxon>Streptomycetaceae</taxon>
        <taxon>Streptomyces</taxon>
    </lineage>
</organism>
<dbReference type="Pfam" id="PF19054">
    <property type="entry name" value="DUF5753"/>
    <property type="match status" value="1"/>
</dbReference>
<name>A0A918RJ19_9ACTN</name>
<evidence type="ECO:0000313" key="3">
    <source>
        <dbReference type="EMBL" id="GGZ98965.1"/>
    </source>
</evidence>
<dbReference type="AlphaFoldDB" id="A0A918RJ19"/>
<reference evidence="3" key="2">
    <citation type="submission" date="2020-09" db="EMBL/GenBank/DDBJ databases">
        <authorList>
            <person name="Sun Q."/>
            <person name="Ohkuma M."/>
        </authorList>
    </citation>
    <scope>NUCLEOTIDE SEQUENCE</scope>
    <source>
        <strain evidence="3">JCM 4834</strain>
    </source>
</reference>
<dbReference type="PROSITE" id="PS50943">
    <property type="entry name" value="HTH_CROC1"/>
    <property type="match status" value="1"/>
</dbReference>
<protein>
    <submittedName>
        <fullName evidence="3">Transcriptional regulator</fullName>
    </submittedName>
</protein>